<gene>
    <name evidence="2" type="ORF">F5147DRAFT_41140</name>
</gene>
<evidence type="ECO:0000313" key="3">
    <source>
        <dbReference type="Proteomes" id="UP000823399"/>
    </source>
</evidence>
<feature type="domain" description="DUF8205" evidence="1">
    <location>
        <begin position="25"/>
        <end position="253"/>
    </location>
</feature>
<evidence type="ECO:0000313" key="2">
    <source>
        <dbReference type="EMBL" id="KAG2089335.1"/>
    </source>
</evidence>
<evidence type="ECO:0000259" key="1">
    <source>
        <dbReference type="Pfam" id="PF26632"/>
    </source>
</evidence>
<dbReference type="Pfam" id="PF26632">
    <property type="entry name" value="DUF8205"/>
    <property type="match status" value="1"/>
</dbReference>
<dbReference type="RefSeq" id="XP_041285869.1">
    <property type="nucleotide sequence ID" value="XM_041429666.1"/>
</dbReference>
<accession>A0A9P7ET03</accession>
<dbReference type="EMBL" id="JABBWM010000112">
    <property type="protein sequence ID" value="KAG2089335.1"/>
    <property type="molecule type" value="Genomic_DNA"/>
</dbReference>
<reference evidence="2" key="1">
    <citation type="journal article" date="2020" name="New Phytol.">
        <title>Comparative genomics reveals dynamic genome evolution in host specialist ectomycorrhizal fungi.</title>
        <authorList>
            <person name="Lofgren L.A."/>
            <person name="Nguyen N.H."/>
            <person name="Vilgalys R."/>
            <person name="Ruytinx J."/>
            <person name="Liao H.L."/>
            <person name="Branco S."/>
            <person name="Kuo A."/>
            <person name="LaButti K."/>
            <person name="Lipzen A."/>
            <person name="Andreopoulos W."/>
            <person name="Pangilinan J."/>
            <person name="Riley R."/>
            <person name="Hundley H."/>
            <person name="Na H."/>
            <person name="Barry K."/>
            <person name="Grigoriev I.V."/>
            <person name="Stajich J.E."/>
            <person name="Kennedy P.G."/>
        </authorList>
    </citation>
    <scope>NUCLEOTIDE SEQUENCE</scope>
    <source>
        <strain evidence="2">FC423</strain>
    </source>
</reference>
<dbReference type="AlphaFoldDB" id="A0A9P7ET03"/>
<name>A0A9P7ET03_9AGAM</name>
<dbReference type="GeneID" id="64691925"/>
<keyword evidence="3" id="KW-1185">Reference proteome</keyword>
<dbReference type="InterPro" id="IPR058518">
    <property type="entry name" value="DUF8205"/>
</dbReference>
<organism evidence="2 3">
    <name type="scientific">Suillus discolor</name>
    <dbReference type="NCBI Taxonomy" id="1912936"/>
    <lineage>
        <taxon>Eukaryota</taxon>
        <taxon>Fungi</taxon>
        <taxon>Dikarya</taxon>
        <taxon>Basidiomycota</taxon>
        <taxon>Agaricomycotina</taxon>
        <taxon>Agaricomycetes</taxon>
        <taxon>Agaricomycetidae</taxon>
        <taxon>Boletales</taxon>
        <taxon>Suillineae</taxon>
        <taxon>Suillaceae</taxon>
        <taxon>Suillus</taxon>
    </lineage>
</organism>
<dbReference type="Proteomes" id="UP000823399">
    <property type="component" value="Unassembled WGS sequence"/>
</dbReference>
<protein>
    <recommendedName>
        <fullName evidence="1">DUF8205 domain-containing protein</fullName>
    </recommendedName>
</protein>
<sequence>MPSKKSRKKNRSTYKPACHQVEHSGISKSIHMFSANPMLMAFLKVAIAYDYDLFDNPQIGFDMPFVARVDIAMEPSDIFDFIGLYFNDEAAGKKLQGMLQVNALTPWRPSTQGHLTPQQLQIWREARAQCNATGFTRYSVGLVEFISYGYTEDLGISVTTALLIPDVVMDNARNDKPFFMGIPFARMLFNGPISTAQCLERLNLYIRVDGRNQFYLRDKMTQEDKEIIRAAGRNEDTLPARILRKKMERESLYANVVMQNGQV</sequence>
<proteinExistence type="predicted"/>
<dbReference type="OrthoDB" id="341421at2759"/>
<comment type="caution">
    <text evidence="2">The sequence shown here is derived from an EMBL/GenBank/DDBJ whole genome shotgun (WGS) entry which is preliminary data.</text>
</comment>